<dbReference type="GO" id="GO:0016787">
    <property type="term" value="F:hydrolase activity"/>
    <property type="evidence" value="ECO:0007669"/>
    <property type="project" value="UniProtKB-KW"/>
</dbReference>
<protein>
    <submittedName>
        <fullName evidence="3">SGNH/GDSL hydrolase family protein</fullName>
    </submittedName>
</protein>
<dbReference type="Pfam" id="PF13472">
    <property type="entry name" value="Lipase_GDSL_2"/>
    <property type="match status" value="1"/>
</dbReference>
<dbReference type="Gene3D" id="3.40.50.1110">
    <property type="entry name" value="SGNH hydrolase"/>
    <property type="match status" value="1"/>
</dbReference>
<evidence type="ECO:0000259" key="2">
    <source>
        <dbReference type="Pfam" id="PF13472"/>
    </source>
</evidence>
<dbReference type="Proteomes" id="UP000677265">
    <property type="component" value="Unassembled WGS sequence"/>
</dbReference>
<organism evidence="3">
    <name type="scientific">Neobacillus citreus</name>
    <dbReference type="NCBI Taxonomy" id="2833578"/>
    <lineage>
        <taxon>Bacteria</taxon>
        <taxon>Bacillati</taxon>
        <taxon>Bacillota</taxon>
        <taxon>Bacilli</taxon>
        <taxon>Bacillales</taxon>
        <taxon>Bacillaceae</taxon>
        <taxon>Neobacillus</taxon>
    </lineage>
</organism>
<feature type="domain" description="SGNH hydrolase-type esterase" evidence="2">
    <location>
        <begin position="35"/>
        <end position="236"/>
    </location>
</feature>
<reference evidence="3" key="1">
    <citation type="submission" date="2021-05" db="EMBL/GenBank/DDBJ databases">
        <title>Novel Bacillus species.</title>
        <authorList>
            <person name="Liu G."/>
        </authorList>
    </citation>
    <scope>NUCLEOTIDE SEQUENCE</scope>
    <source>
        <strain evidence="3 5">FJAT-50051</strain>
    </source>
</reference>
<dbReference type="CDD" id="cd00229">
    <property type="entry name" value="SGNH_hydrolase"/>
    <property type="match status" value="1"/>
</dbReference>
<gene>
    <name evidence="4" type="ORF">KHB02_023805</name>
    <name evidence="3" type="ORF">KHB02_20810</name>
</gene>
<accession>A0A942T0K2</accession>
<evidence type="ECO:0000313" key="5">
    <source>
        <dbReference type="Proteomes" id="UP000677265"/>
    </source>
</evidence>
<dbReference type="SUPFAM" id="SSF52266">
    <property type="entry name" value="SGNH hydrolase"/>
    <property type="match status" value="1"/>
</dbReference>
<evidence type="ECO:0000313" key="4">
    <source>
        <dbReference type="EMBL" id="MCH6268564.1"/>
    </source>
</evidence>
<keyword evidence="3" id="KW-0378">Hydrolase</keyword>
<sequence length="246" mass="26642">MKRILKLLPLLLVVSLFFTTSGFAKSENAKKSLVALGDSIPFGYGLTDSMDEPSRDAFPYLIGEAADLRVRNLAVPGWKTSDLLNALNQDQKFIQAVSKADYITLNIGSNDLLKPIKDAYVASGGNLDNDTIIRLINSLGPSAQILQLNIGLIVGKINALNPHAKIVLYNFYNPFLFLGESHPINLLGNPLIQTINHALEGLNYPNLAIANAYVIGLSPFYLLPGDIHPSLAGHELLANIGLNALK</sequence>
<dbReference type="InterPro" id="IPR036514">
    <property type="entry name" value="SGNH_hydro_sf"/>
</dbReference>
<name>A0A942T0K2_9BACI</name>
<feature type="signal peptide" evidence="1">
    <location>
        <begin position="1"/>
        <end position="24"/>
    </location>
</feature>
<dbReference type="EMBL" id="JAGYPE020000060">
    <property type="protein sequence ID" value="MCH6268564.1"/>
    <property type="molecule type" value="Genomic_DNA"/>
</dbReference>
<proteinExistence type="predicted"/>
<keyword evidence="1" id="KW-0732">Signal</keyword>
<keyword evidence="5" id="KW-1185">Reference proteome</keyword>
<dbReference type="RefSeq" id="WP_213143771.1">
    <property type="nucleotide sequence ID" value="NZ_JAGYPE020000060.1"/>
</dbReference>
<dbReference type="AlphaFoldDB" id="A0A942T0K2"/>
<comment type="caution">
    <text evidence="3">The sequence shown here is derived from an EMBL/GenBank/DDBJ whole genome shotgun (WGS) entry which is preliminary data.</text>
</comment>
<evidence type="ECO:0000256" key="1">
    <source>
        <dbReference type="SAM" id="SignalP"/>
    </source>
</evidence>
<evidence type="ECO:0000313" key="3">
    <source>
        <dbReference type="EMBL" id="MBS4183837.1"/>
    </source>
</evidence>
<dbReference type="EMBL" id="JAGYPE010000004">
    <property type="protein sequence ID" value="MBS4183837.1"/>
    <property type="molecule type" value="Genomic_DNA"/>
</dbReference>
<dbReference type="InterPro" id="IPR013830">
    <property type="entry name" value="SGNH_hydro"/>
</dbReference>
<feature type="chain" id="PRO_5044697237" evidence="1">
    <location>
        <begin position="25"/>
        <end position="246"/>
    </location>
</feature>